<sequence>MHRPDSQTEIINTYLREKINNPLIYEEVEYDKSEWDNIPWIIPRYCIHLSKHLESLTEHYKEKCSEETTKELRESLTADIQVAENLVYQEKHDREYNCQRLQDEIKKVKDELGELKEKLQREKFDCVMKARSGLVENLVKDEREKQRMEFESRKFLQNDTFLNKDNKDYVEPRQFSIYQIRELFFSFDNKKEYHDHLKEYYRVLEQDHDSLTFLKDKQKHMLRELDDNKGFQDLCNSKFEKNNLRLTSLNEKFEGKLENMKQKFEQLVKENDKKLFDLKDSMMQSIEVTKHHIYDQIDYVKDQQTQVMRQELDQYSSKIEEFKQKLVDKMHLLNTKTKEKIIKIKEICSNFFKSYEDSLIQMKNQFVEVHDAFQSWNRNVVQPNQVKEATLYSLEQQFGDFKSQDVHFRERSQNLRMHKSQKVELNSLSLKQQPSGGSPSRQQFFNREQELIDIEAENASKAAELLLAKRLLFLRQKLNTVSEKQNDENLLNYNDPSAINNNKRLIADDSYNILQKFNKKKRNDNNRFVKSQQVSPINSGSQSVNLGNLNFSQQAQIVSSNLKVPPLLGQINIQDNNISELIQNVNIPTNISSQKKISVNMAGIKHLNPSDNLLSQDINESSLQKSFDNTSSKTQKLKDSSREINQLKKTSTSNLNLNINDKKNRIDKLKNLSLSQFEKSKFISDFDVQKEDEKLQSKMQKQNSKLRLKNLDYFGAIDNKVNFDQ</sequence>
<evidence type="ECO:0000313" key="3">
    <source>
        <dbReference type="Proteomes" id="UP000039865"/>
    </source>
</evidence>
<gene>
    <name evidence="2" type="primary">Contig6253.g6687</name>
    <name evidence="2" type="ORF">STYLEM_18538</name>
</gene>
<dbReference type="EMBL" id="CCKQ01017509">
    <property type="protein sequence ID" value="CDW89405.1"/>
    <property type="molecule type" value="Genomic_DNA"/>
</dbReference>
<dbReference type="OrthoDB" id="326112at2759"/>
<accession>A0A078B4G4</accession>
<dbReference type="AlphaFoldDB" id="A0A078B4G4"/>
<proteinExistence type="predicted"/>
<evidence type="ECO:0000256" key="1">
    <source>
        <dbReference type="SAM" id="Coils"/>
    </source>
</evidence>
<reference evidence="2 3" key="1">
    <citation type="submission" date="2014-06" db="EMBL/GenBank/DDBJ databases">
        <authorList>
            <person name="Swart Estienne"/>
        </authorList>
    </citation>
    <scope>NUCLEOTIDE SEQUENCE [LARGE SCALE GENOMIC DNA]</scope>
    <source>
        <strain evidence="2 3">130c</strain>
    </source>
</reference>
<dbReference type="Proteomes" id="UP000039865">
    <property type="component" value="Unassembled WGS sequence"/>
</dbReference>
<dbReference type="InParanoid" id="A0A078B4G4"/>
<keyword evidence="3" id="KW-1185">Reference proteome</keyword>
<organism evidence="2 3">
    <name type="scientific">Stylonychia lemnae</name>
    <name type="common">Ciliate</name>
    <dbReference type="NCBI Taxonomy" id="5949"/>
    <lineage>
        <taxon>Eukaryota</taxon>
        <taxon>Sar</taxon>
        <taxon>Alveolata</taxon>
        <taxon>Ciliophora</taxon>
        <taxon>Intramacronucleata</taxon>
        <taxon>Spirotrichea</taxon>
        <taxon>Stichotrichia</taxon>
        <taxon>Sporadotrichida</taxon>
        <taxon>Oxytrichidae</taxon>
        <taxon>Stylonychinae</taxon>
        <taxon>Stylonychia</taxon>
    </lineage>
</organism>
<keyword evidence="1" id="KW-0175">Coiled coil</keyword>
<feature type="coiled-coil region" evidence="1">
    <location>
        <begin position="91"/>
        <end position="125"/>
    </location>
</feature>
<evidence type="ECO:0000313" key="2">
    <source>
        <dbReference type="EMBL" id="CDW89405.1"/>
    </source>
</evidence>
<name>A0A078B4G4_STYLE</name>
<protein>
    <submittedName>
        <fullName evidence="2">Uncharacterized protein</fullName>
    </submittedName>
</protein>
<feature type="coiled-coil region" evidence="1">
    <location>
        <begin position="243"/>
        <end position="270"/>
    </location>
</feature>